<proteinExistence type="predicted"/>
<reference evidence="2" key="1">
    <citation type="submission" date="2024-03" db="EMBL/GenBank/DDBJ databases">
        <title>Complete genome sequence of Sulfurisphaera javensis strain KD-1.</title>
        <authorList>
            <person name="Sakai H."/>
            <person name="Nur N."/>
            <person name="Suwanto A."/>
            <person name="Kurosawa N."/>
        </authorList>
    </citation>
    <scope>NUCLEOTIDE SEQUENCE</scope>
    <source>
        <strain evidence="2">KD-1</strain>
    </source>
</reference>
<dbReference type="InterPro" id="IPR006186">
    <property type="entry name" value="Ser/Thr-sp_prot-phosphatase"/>
</dbReference>
<gene>
    <name evidence="2" type="ORF">SJAV_07100</name>
</gene>
<dbReference type="SUPFAM" id="SSF56300">
    <property type="entry name" value="Metallo-dependent phosphatases"/>
    <property type="match status" value="1"/>
</dbReference>
<dbReference type="Gene3D" id="3.60.21.10">
    <property type="match status" value="1"/>
</dbReference>
<dbReference type="SMART" id="SM00156">
    <property type="entry name" value="PP2Ac"/>
    <property type="match status" value="1"/>
</dbReference>
<dbReference type="GO" id="GO:0004722">
    <property type="term" value="F:protein serine/threonine phosphatase activity"/>
    <property type="evidence" value="ECO:0007669"/>
    <property type="project" value="TreeGrafter"/>
</dbReference>
<evidence type="ECO:0000259" key="1">
    <source>
        <dbReference type="PROSITE" id="PS00125"/>
    </source>
</evidence>
<dbReference type="GO" id="GO:0005737">
    <property type="term" value="C:cytoplasm"/>
    <property type="evidence" value="ECO:0007669"/>
    <property type="project" value="TreeGrafter"/>
</dbReference>
<sequence length="299" mass="34291">MLIYVDVNMAEINYNEIFDLMDRAKDIFKENKTVAGVYKVRKVAFVGDTHGALDVTQYVFNEIFDKVDLLVFLGDYVDREPQLGIENLMLILQKFLENRDKIVILRGNHESPITNMYYGFYDEVSVKFGDEKVYEKFKEFFSYMPYVAIVNNYFCVHGGLPGKVTNDSQMSLAIHSIDEVLSLPYPDIEPSDPTAFQLLWNDPREGLDDFGFLPNIRGEGTYYYGEKIVKEFLDSTGYSGIIRGHEAVDGFRIDMNKKVITVFSSRYHGQSAGVLLMDENKIKRIYLHLDGSISSFDGL</sequence>
<dbReference type="PROSITE" id="PS00125">
    <property type="entry name" value="SER_THR_PHOSPHATASE"/>
    <property type="match status" value="1"/>
</dbReference>
<dbReference type="Pfam" id="PF00149">
    <property type="entry name" value="Metallophos"/>
    <property type="match status" value="1"/>
</dbReference>
<dbReference type="KEGG" id="sjv:SJAV_07100"/>
<dbReference type="EMBL" id="AP031322">
    <property type="protein sequence ID" value="BFH72766.1"/>
    <property type="molecule type" value="Genomic_DNA"/>
</dbReference>
<dbReference type="InterPro" id="IPR050341">
    <property type="entry name" value="PP1_catalytic_subunit"/>
</dbReference>
<dbReference type="PANTHER" id="PTHR11668">
    <property type="entry name" value="SERINE/THREONINE PROTEIN PHOSPHATASE"/>
    <property type="match status" value="1"/>
</dbReference>
<dbReference type="PANTHER" id="PTHR11668:SF496">
    <property type="entry name" value="SERINE_THREONINE-PROTEIN PHOSPHATASE"/>
    <property type="match status" value="1"/>
</dbReference>
<dbReference type="InterPro" id="IPR004843">
    <property type="entry name" value="Calcineurin-like_PHP"/>
</dbReference>
<name>A0AAT9GPD7_9CREN</name>
<dbReference type="AlphaFoldDB" id="A0AAT9GPD7"/>
<accession>A0AAT9GPD7</accession>
<dbReference type="PRINTS" id="PR00114">
    <property type="entry name" value="STPHPHTASE"/>
</dbReference>
<dbReference type="CDD" id="cd00144">
    <property type="entry name" value="MPP_PPP_family"/>
    <property type="match status" value="1"/>
</dbReference>
<feature type="domain" description="Serine/threonine specific protein phosphatases" evidence="1">
    <location>
        <begin position="105"/>
        <end position="110"/>
    </location>
</feature>
<evidence type="ECO:0000313" key="2">
    <source>
        <dbReference type="EMBL" id="BFH72766.1"/>
    </source>
</evidence>
<dbReference type="InterPro" id="IPR029052">
    <property type="entry name" value="Metallo-depent_PP-like"/>
</dbReference>
<protein>
    <submittedName>
        <fullName evidence="2">Metallophosphoesterase</fullName>
    </submittedName>
</protein>
<organism evidence="2">
    <name type="scientific">Sulfurisphaera javensis</name>
    <dbReference type="NCBI Taxonomy" id="2049879"/>
    <lineage>
        <taxon>Archaea</taxon>
        <taxon>Thermoproteota</taxon>
        <taxon>Thermoprotei</taxon>
        <taxon>Sulfolobales</taxon>
        <taxon>Sulfolobaceae</taxon>
        <taxon>Sulfurisphaera</taxon>
    </lineage>
</organism>